<dbReference type="EMBL" id="LR797379">
    <property type="protein sequence ID" value="CAB4211743.1"/>
    <property type="molecule type" value="Genomic_DNA"/>
</dbReference>
<feature type="domain" description="Phage tail assembly chaperone-like" evidence="1">
    <location>
        <begin position="97"/>
        <end position="154"/>
    </location>
</feature>
<dbReference type="Gene3D" id="6.10.140.1310">
    <property type="match status" value="1"/>
</dbReference>
<proteinExistence type="predicted"/>
<dbReference type="Pfam" id="PF16778">
    <property type="entry name" value="Phage_tail_APC"/>
    <property type="match status" value="1"/>
</dbReference>
<gene>
    <name evidence="3" type="ORF">UFOVP1302_2</name>
    <name evidence="4" type="ORF">UFOVP1416_29</name>
    <name evidence="2" type="ORF">UFOVP895_5</name>
</gene>
<protein>
    <submittedName>
        <fullName evidence="3">Phage tail assembly chaperone protein</fullName>
    </submittedName>
</protein>
<organism evidence="3">
    <name type="scientific">uncultured Caudovirales phage</name>
    <dbReference type="NCBI Taxonomy" id="2100421"/>
    <lineage>
        <taxon>Viruses</taxon>
        <taxon>Duplodnaviria</taxon>
        <taxon>Heunggongvirae</taxon>
        <taxon>Uroviricota</taxon>
        <taxon>Caudoviricetes</taxon>
        <taxon>Peduoviridae</taxon>
        <taxon>Maltschvirus</taxon>
        <taxon>Maltschvirus maltsch</taxon>
    </lineage>
</organism>
<accession>A0A6J5RNF7</accession>
<name>A0A6J5RNF7_9CAUD</name>
<dbReference type="InterPro" id="IPR031893">
    <property type="entry name" value="Phage_tail_APC"/>
</dbReference>
<evidence type="ECO:0000313" key="2">
    <source>
        <dbReference type="EMBL" id="CAB4169386.1"/>
    </source>
</evidence>
<sequence length="157" mass="17139">MLYVKAIDGAIIAYPYSPTDLIRENPSTSFPVGGISTADLAAWNVLPVHFSAPPSIDSLTQKIVESQPLYDGLSWVQQWAVEALSQEEIDANTAQQASSVRAERDRLLTATDWIAIKAMETGALAEYSAVIEYRQALRDIPSQAGFPQDILWPSMGA</sequence>
<dbReference type="EMBL" id="LR796842">
    <property type="protein sequence ID" value="CAB4169386.1"/>
    <property type="molecule type" value="Genomic_DNA"/>
</dbReference>
<reference evidence="3" key="1">
    <citation type="submission" date="2020-05" db="EMBL/GenBank/DDBJ databases">
        <authorList>
            <person name="Chiriac C."/>
            <person name="Salcher M."/>
            <person name="Ghai R."/>
            <person name="Kavagutti S V."/>
        </authorList>
    </citation>
    <scope>NUCLEOTIDE SEQUENCE</scope>
</reference>
<evidence type="ECO:0000313" key="3">
    <source>
        <dbReference type="EMBL" id="CAB4195291.1"/>
    </source>
</evidence>
<evidence type="ECO:0000313" key="4">
    <source>
        <dbReference type="EMBL" id="CAB4211743.1"/>
    </source>
</evidence>
<evidence type="ECO:0000259" key="1">
    <source>
        <dbReference type="Pfam" id="PF16778"/>
    </source>
</evidence>
<dbReference type="EMBL" id="LR797245">
    <property type="protein sequence ID" value="CAB4195291.1"/>
    <property type="molecule type" value="Genomic_DNA"/>
</dbReference>